<reference evidence="1" key="1">
    <citation type="journal article" date="2016" name="Insect Biochem. Mol. Biol.">
        <title>Multifaceted biological insights from a draft genome sequence of the tobacco hornworm moth, Manduca sexta.</title>
        <authorList>
            <person name="Kanost M.R."/>
            <person name="Arrese E.L."/>
            <person name="Cao X."/>
            <person name="Chen Y.R."/>
            <person name="Chellapilla S."/>
            <person name="Goldsmith M.R."/>
            <person name="Grosse-Wilde E."/>
            <person name="Heckel D.G."/>
            <person name="Herndon N."/>
            <person name="Jiang H."/>
            <person name="Papanicolaou A."/>
            <person name="Qu J."/>
            <person name="Soulages J.L."/>
            <person name="Vogel H."/>
            <person name="Walters J."/>
            <person name="Waterhouse R.M."/>
            <person name="Ahn S.J."/>
            <person name="Almeida F.C."/>
            <person name="An C."/>
            <person name="Aqrawi P."/>
            <person name="Bretschneider A."/>
            <person name="Bryant W.B."/>
            <person name="Bucks S."/>
            <person name="Chao H."/>
            <person name="Chevignon G."/>
            <person name="Christen J.M."/>
            <person name="Clarke D.F."/>
            <person name="Dittmer N.T."/>
            <person name="Ferguson L.C.F."/>
            <person name="Garavelou S."/>
            <person name="Gordon K.H.J."/>
            <person name="Gunaratna R.T."/>
            <person name="Han Y."/>
            <person name="Hauser F."/>
            <person name="He Y."/>
            <person name="Heidel-Fischer H."/>
            <person name="Hirsh A."/>
            <person name="Hu Y."/>
            <person name="Jiang H."/>
            <person name="Kalra D."/>
            <person name="Klinner C."/>
            <person name="Konig C."/>
            <person name="Kovar C."/>
            <person name="Kroll A.R."/>
            <person name="Kuwar S.S."/>
            <person name="Lee S.L."/>
            <person name="Lehman R."/>
            <person name="Li K."/>
            <person name="Li Z."/>
            <person name="Liang H."/>
            <person name="Lovelace S."/>
            <person name="Lu Z."/>
            <person name="Mansfield J.H."/>
            <person name="McCulloch K.J."/>
            <person name="Mathew T."/>
            <person name="Morton B."/>
            <person name="Muzny D.M."/>
            <person name="Neunemann D."/>
            <person name="Ongeri F."/>
            <person name="Pauchet Y."/>
            <person name="Pu L.L."/>
            <person name="Pyrousis I."/>
            <person name="Rao X.J."/>
            <person name="Redding A."/>
            <person name="Roesel C."/>
            <person name="Sanchez-Gracia A."/>
            <person name="Schaack S."/>
            <person name="Shukla A."/>
            <person name="Tetreau G."/>
            <person name="Wang Y."/>
            <person name="Xiong G.H."/>
            <person name="Traut W."/>
            <person name="Walsh T.K."/>
            <person name="Worley K.C."/>
            <person name="Wu D."/>
            <person name="Wu W."/>
            <person name="Wu Y.Q."/>
            <person name="Zhang X."/>
            <person name="Zou Z."/>
            <person name="Zucker H."/>
            <person name="Briscoe A.D."/>
            <person name="Burmester T."/>
            <person name="Clem R.J."/>
            <person name="Feyereisen R."/>
            <person name="Grimmelikhuijzen C.J.P."/>
            <person name="Hamodrakas S.J."/>
            <person name="Hansson B.S."/>
            <person name="Huguet E."/>
            <person name="Jermiin L.S."/>
            <person name="Lan Q."/>
            <person name="Lehman H.K."/>
            <person name="Lorenzen M."/>
            <person name="Merzendorfer H."/>
            <person name="Michalopoulos I."/>
            <person name="Morton D.B."/>
            <person name="Muthukrishnan S."/>
            <person name="Oakeshott J.G."/>
            <person name="Palmer W."/>
            <person name="Park Y."/>
            <person name="Passarelli A.L."/>
            <person name="Rozas J."/>
            <person name="Schwartz L.M."/>
            <person name="Smith W."/>
            <person name="Southgate A."/>
            <person name="Vilcinskas A."/>
            <person name="Vogt R."/>
            <person name="Wang P."/>
            <person name="Werren J."/>
            <person name="Yu X.Q."/>
            <person name="Zhou J.J."/>
            <person name="Brown S.J."/>
            <person name="Scherer S.E."/>
            <person name="Richards S."/>
            <person name="Blissard G.W."/>
        </authorList>
    </citation>
    <scope>NUCLEOTIDE SEQUENCE</scope>
</reference>
<organism evidence="1 2">
    <name type="scientific">Manduca sexta</name>
    <name type="common">Tobacco hawkmoth</name>
    <name type="synonym">Tobacco hornworm</name>
    <dbReference type="NCBI Taxonomy" id="7130"/>
    <lineage>
        <taxon>Eukaryota</taxon>
        <taxon>Metazoa</taxon>
        <taxon>Ecdysozoa</taxon>
        <taxon>Arthropoda</taxon>
        <taxon>Hexapoda</taxon>
        <taxon>Insecta</taxon>
        <taxon>Pterygota</taxon>
        <taxon>Neoptera</taxon>
        <taxon>Endopterygota</taxon>
        <taxon>Lepidoptera</taxon>
        <taxon>Glossata</taxon>
        <taxon>Ditrysia</taxon>
        <taxon>Bombycoidea</taxon>
        <taxon>Sphingidae</taxon>
        <taxon>Sphinginae</taxon>
        <taxon>Sphingini</taxon>
        <taxon>Manduca</taxon>
    </lineage>
</organism>
<name>A0A922CXP7_MANSE</name>
<accession>A0A922CXP7</accession>
<proteinExistence type="predicted"/>
<dbReference type="AlphaFoldDB" id="A0A922CXP7"/>
<evidence type="ECO:0000313" key="1">
    <source>
        <dbReference type="EMBL" id="KAG6461706.1"/>
    </source>
</evidence>
<keyword evidence="2" id="KW-1185">Reference proteome</keyword>
<dbReference type="EMBL" id="JH668769">
    <property type="protein sequence ID" value="KAG6461706.1"/>
    <property type="molecule type" value="Genomic_DNA"/>
</dbReference>
<dbReference type="Proteomes" id="UP000791440">
    <property type="component" value="Unassembled WGS sequence"/>
</dbReference>
<evidence type="ECO:0000313" key="2">
    <source>
        <dbReference type="Proteomes" id="UP000791440"/>
    </source>
</evidence>
<sequence length="130" mass="15272">MIIDAFEIYGHDPTDKLDNLWLYQNEMMRIKTAEDQYLINERVHIASDHLGRFIKLHIQELKVMLITLDDVIDNMLTMYENHNAIAAERKATYTGGPVPMEFYLSQGLYIRKLKKRNRLFASCCKAVETF</sequence>
<comment type="caution">
    <text evidence="1">The sequence shown here is derived from an EMBL/GenBank/DDBJ whole genome shotgun (WGS) entry which is preliminary data.</text>
</comment>
<reference evidence="1" key="2">
    <citation type="submission" date="2020-12" db="EMBL/GenBank/DDBJ databases">
        <authorList>
            <person name="Kanost M."/>
        </authorList>
    </citation>
    <scope>NUCLEOTIDE SEQUENCE</scope>
</reference>
<protein>
    <submittedName>
        <fullName evidence="1">Uncharacterized protein</fullName>
    </submittedName>
</protein>
<gene>
    <name evidence="1" type="ORF">O3G_MSEX012798</name>
</gene>